<feature type="compositionally biased region" description="Gly residues" evidence="1">
    <location>
        <begin position="42"/>
        <end position="51"/>
    </location>
</feature>
<feature type="compositionally biased region" description="Basic and acidic residues" evidence="1">
    <location>
        <begin position="31"/>
        <end position="41"/>
    </location>
</feature>
<proteinExistence type="predicted"/>
<evidence type="ECO:0000313" key="2">
    <source>
        <dbReference type="EMBL" id="KAG5581536.1"/>
    </source>
</evidence>
<organism evidence="2 3">
    <name type="scientific">Solanum commersonii</name>
    <name type="common">Commerson's wild potato</name>
    <name type="synonym">Commerson's nightshade</name>
    <dbReference type="NCBI Taxonomy" id="4109"/>
    <lineage>
        <taxon>Eukaryota</taxon>
        <taxon>Viridiplantae</taxon>
        <taxon>Streptophyta</taxon>
        <taxon>Embryophyta</taxon>
        <taxon>Tracheophyta</taxon>
        <taxon>Spermatophyta</taxon>
        <taxon>Magnoliopsida</taxon>
        <taxon>eudicotyledons</taxon>
        <taxon>Gunneridae</taxon>
        <taxon>Pentapetalae</taxon>
        <taxon>asterids</taxon>
        <taxon>lamiids</taxon>
        <taxon>Solanales</taxon>
        <taxon>Solanaceae</taxon>
        <taxon>Solanoideae</taxon>
        <taxon>Solaneae</taxon>
        <taxon>Solanum</taxon>
    </lineage>
</organism>
<gene>
    <name evidence="2" type="ORF">H5410_052163</name>
</gene>
<evidence type="ECO:0000256" key="1">
    <source>
        <dbReference type="SAM" id="MobiDB-lite"/>
    </source>
</evidence>
<comment type="caution">
    <text evidence="2">The sequence shown here is derived from an EMBL/GenBank/DDBJ whole genome shotgun (WGS) entry which is preliminary data.</text>
</comment>
<dbReference type="AlphaFoldDB" id="A0A9J5X382"/>
<dbReference type="EMBL" id="JACXVP010000010">
    <property type="protein sequence ID" value="KAG5581536.1"/>
    <property type="molecule type" value="Genomic_DNA"/>
</dbReference>
<keyword evidence="3" id="KW-1185">Reference proteome</keyword>
<protein>
    <submittedName>
        <fullName evidence="2">Uncharacterized protein</fullName>
    </submittedName>
</protein>
<evidence type="ECO:0000313" key="3">
    <source>
        <dbReference type="Proteomes" id="UP000824120"/>
    </source>
</evidence>
<name>A0A9J5X382_SOLCO</name>
<reference evidence="2 3" key="1">
    <citation type="submission" date="2020-09" db="EMBL/GenBank/DDBJ databases">
        <title>De no assembly of potato wild relative species, Solanum commersonii.</title>
        <authorList>
            <person name="Cho K."/>
        </authorList>
    </citation>
    <scope>NUCLEOTIDE SEQUENCE [LARGE SCALE GENOMIC DNA]</scope>
    <source>
        <strain evidence="2">LZ3.2</strain>
        <tissue evidence="2">Leaf</tissue>
    </source>
</reference>
<dbReference type="Proteomes" id="UP000824120">
    <property type="component" value="Chromosome 10"/>
</dbReference>
<accession>A0A9J5X382</accession>
<feature type="region of interest" description="Disordered" evidence="1">
    <location>
        <begin position="1"/>
        <end position="51"/>
    </location>
</feature>
<sequence>MPIPYLELVDNNIPTNEEHVHTSSDVESDSDEKAGPTEAGDKVGGGDAIED</sequence>